<dbReference type="Gene3D" id="3.40.190.120">
    <property type="entry name" value="Osmoprotection protein (prox), domain 2"/>
    <property type="match status" value="1"/>
</dbReference>
<dbReference type="PROSITE" id="PS51257">
    <property type="entry name" value="PROKAR_LIPOPROTEIN"/>
    <property type="match status" value="1"/>
</dbReference>
<accession>A0ABP9JP30</accession>
<evidence type="ECO:0000313" key="4">
    <source>
        <dbReference type="Proteomes" id="UP001500427"/>
    </source>
</evidence>
<dbReference type="SUPFAM" id="SSF53850">
    <property type="entry name" value="Periplasmic binding protein-like II"/>
    <property type="match status" value="1"/>
</dbReference>
<keyword evidence="4" id="KW-1185">Reference proteome</keyword>
<dbReference type="RefSeq" id="WP_345509240.1">
    <property type="nucleotide sequence ID" value="NZ_BAABIW010000028.1"/>
</dbReference>
<gene>
    <name evidence="3" type="ORF">GCM10023258_39270</name>
</gene>
<proteinExistence type="predicted"/>
<feature type="chain" id="PRO_5046731214" evidence="1">
    <location>
        <begin position="19"/>
        <end position="318"/>
    </location>
</feature>
<evidence type="ECO:0000259" key="2">
    <source>
        <dbReference type="Pfam" id="PF04069"/>
    </source>
</evidence>
<dbReference type="CDD" id="cd13611">
    <property type="entry name" value="PBP2_YehZ"/>
    <property type="match status" value="1"/>
</dbReference>
<dbReference type="Proteomes" id="UP001500427">
    <property type="component" value="Unassembled WGS sequence"/>
</dbReference>
<feature type="signal peptide" evidence="1">
    <location>
        <begin position="1"/>
        <end position="18"/>
    </location>
</feature>
<reference evidence="4" key="1">
    <citation type="journal article" date="2019" name="Int. J. Syst. Evol. Microbiol.">
        <title>The Global Catalogue of Microorganisms (GCM) 10K type strain sequencing project: providing services to taxonomists for standard genome sequencing and annotation.</title>
        <authorList>
            <consortium name="The Broad Institute Genomics Platform"/>
            <consortium name="The Broad Institute Genome Sequencing Center for Infectious Disease"/>
            <person name="Wu L."/>
            <person name="Ma J."/>
        </authorList>
    </citation>
    <scope>NUCLEOTIDE SEQUENCE [LARGE SCALE GENOMIC DNA]</scope>
    <source>
        <strain evidence="4">JCM 17687</strain>
    </source>
</reference>
<name>A0ABP9JP30_9MICO</name>
<organism evidence="3 4">
    <name type="scientific">Terrabacter aeriphilus</name>
    <dbReference type="NCBI Taxonomy" id="515662"/>
    <lineage>
        <taxon>Bacteria</taxon>
        <taxon>Bacillati</taxon>
        <taxon>Actinomycetota</taxon>
        <taxon>Actinomycetes</taxon>
        <taxon>Micrococcales</taxon>
        <taxon>Intrasporangiaceae</taxon>
        <taxon>Terrabacter</taxon>
    </lineage>
</organism>
<keyword evidence="1" id="KW-0732">Signal</keyword>
<dbReference type="EMBL" id="BAABIW010000028">
    <property type="protein sequence ID" value="GAA5036373.1"/>
    <property type="molecule type" value="Genomic_DNA"/>
</dbReference>
<comment type="caution">
    <text evidence="3">The sequence shown here is derived from an EMBL/GenBank/DDBJ whole genome shotgun (WGS) entry which is preliminary data.</text>
</comment>
<feature type="domain" description="ABC-type glycine betaine transport system substrate-binding" evidence="2">
    <location>
        <begin position="49"/>
        <end position="312"/>
    </location>
</feature>
<dbReference type="Pfam" id="PF04069">
    <property type="entry name" value="OpuAC"/>
    <property type="match status" value="1"/>
</dbReference>
<dbReference type="InterPro" id="IPR007210">
    <property type="entry name" value="ABC_Gly_betaine_transp_sub-bd"/>
</dbReference>
<protein>
    <submittedName>
        <fullName evidence="3">Glycine betaine ABC transporter substrate-binding protein</fullName>
    </submittedName>
</protein>
<evidence type="ECO:0000256" key="1">
    <source>
        <dbReference type="SAM" id="SignalP"/>
    </source>
</evidence>
<dbReference type="Gene3D" id="3.40.190.10">
    <property type="entry name" value="Periplasmic binding protein-like II"/>
    <property type="match status" value="1"/>
</dbReference>
<sequence>MKKQIVATTAVALTLALAGCGGSDPAPGGASTAGGSAAGGSELEGLQGTIGSKDFSEQYILAYLTTDLLNAHGAELEANTKLVGSANVRQALENKQFLGYWEYTGTSWITYNKNTTPVKGAEAQFEAVKKADAAKGIAWLDPAPLNNTYAFAVRNDAATKLGVSKLSDLAALPESEKTFCIESEFSTRDDGWPGLKKAYGINVPDGNVKMLDTGVIYTATQKGADCNFGEVFQTDGRIPALGLTVLADDKEFFPVYQGGFTLQADVLKKYPKIADVMALMTPKLTTEEMQKLNAKVDVDGEDPQDVATEWLEAQGLVK</sequence>
<evidence type="ECO:0000313" key="3">
    <source>
        <dbReference type="EMBL" id="GAA5036373.1"/>
    </source>
</evidence>